<dbReference type="AlphaFoldDB" id="A0A940DYQ2"/>
<keyword evidence="2 5" id="KW-0812">Transmembrane</keyword>
<protein>
    <recommendedName>
        <fullName evidence="6">Methylamine utilisation protein MauE domain-containing protein</fullName>
    </recommendedName>
</protein>
<name>A0A940DYQ2_9BACT</name>
<gene>
    <name evidence="7" type="ORF">IAB75_11430</name>
</gene>
<dbReference type="EMBL" id="JADILV010000083">
    <property type="protein sequence ID" value="MBO8484701.1"/>
    <property type="molecule type" value="Genomic_DNA"/>
</dbReference>
<reference evidence="7" key="1">
    <citation type="submission" date="2020-10" db="EMBL/GenBank/DDBJ databases">
        <authorList>
            <person name="Gilroy R."/>
        </authorList>
    </citation>
    <scope>NUCLEOTIDE SEQUENCE</scope>
    <source>
        <strain evidence="7">G3-8215</strain>
    </source>
</reference>
<keyword evidence="4 5" id="KW-0472">Membrane</keyword>
<evidence type="ECO:0000256" key="2">
    <source>
        <dbReference type="ARBA" id="ARBA00022692"/>
    </source>
</evidence>
<dbReference type="GO" id="GO:0030416">
    <property type="term" value="P:methylamine metabolic process"/>
    <property type="evidence" value="ECO:0007669"/>
    <property type="project" value="InterPro"/>
</dbReference>
<evidence type="ECO:0000256" key="1">
    <source>
        <dbReference type="ARBA" id="ARBA00004141"/>
    </source>
</evidence>
<evidence type="ECO:0000313" key="7">
    <source>
        <dbReference type="EMBL" id="MBO8484701.1"/>
    </source>
</evidence>
<evidence type="ECO:0000313" key="8">
    <source>
        <dbReference type="Proteomes" id="UP000725002"/>
    </source>
</evidence>
<accession>A0A940DYQ2</accession>
<feature type="transmembrane region" description="Helical" evidence="5">
    <location>
        <begin position="122"/>
        <end position="140"/>
    </location>
</feature>
<dbReference type="InterPro" id="IPR009908">
    <property type="entry name" value="Methylamine_util_MauE"/>
</dbReference>
<comment type="caution">
    <text evidence="7">The sequence shown here is derived from an EMBL/GenBank/DDBJ whole genome shotgun (WGS) entry which is preliminary data.</text>
</comment>
<evidence type="ECO:0000256" key="3">
    <source>
        <dbReference type="ARBA" id="ARBA00022989"/>
    </source>
</evidence>
<proteinExistence type="predicted"/>
<feature type="transmembrane region" description="Helical" evidence="5">
    <location>
        <begin position="49"/>
        <end position="73"/>
    </location>
</feature>
<dbReference type="GO" id="GO:0016020">
    <property type="term" value="C:membrane"/>
    <property type="evidence" value="ECO:0007669"/>
    <property type="project" value="UniProtKB-SubCell"/>
</dbReference>
<feature type="transmembrane region" description="Helical" evidence="5">
    <location>
        <begin position="80"/>
        <end position="102"/>
    </location>
</feature>
<comment type="subcellular location">
    <subcellularLocation>
        <location evidence="1">Membrane</location>
        <topology evidence="1">Multi-pass membrane protein</topology>
    </subcellularLocation>
</comment>
<sequence>MKPLPMRIRRFCAFITGVVFFLSGIFKLLDPVGAGLVMEDYYRFFHLDFLVFSAKPVALVLALLETVTGAALITGLWRKVTAIAASVLLGFFTLLTLVLVIFNPVMDCGCFGEVIHLTHMETFVKNLILCALALAAFLPYRDFGHNRRRKYVSFTMVMAGVIAFTVYSLLYIPLVNYTDFKPASRLLAAERFYETDGEDMFDYVLVYEKGGKQKEFSLENLPDSTWTFVESKAVPKTGYRQEIFPELTFTDAAGEYRSELAIQHNVMVLSVYRTGSVNRAKWEKAAYFIETARSYGFFPILLVSSYPQAFQTALEKSGLDTDIADYLYENAYYADYKALISMNRSNGGVTCFDNGYLVRKWSYLNMPDADDLGEQASGDITETLLDFSTSGNLTFKGFLLYCFAVMLLL</sequence>
<reference evidence="7" key="2">
    <citation type="journal article" date="2021" name="PeerJ">
        <title>Extensive microbial diversity within the chicken gut microbiome revealed by metagenomics and culture.</title>
        <authorList>
            <person name="Gilroy R."/>
            <person name="Ravi A."/>
            <person name="Getino M."/>
            <person name="Pursley I."/>
            <person name="Horton D.L."/>
            <person name="Alikhan N.F."/>
            <person name="Baker D."/>
            <person name="Gharbi K."/>
            <person name="Hall N."/>
            <person name="Watson M."/>
            <person name="Adriaenssens E.M."/>
            <person name="Foster-Nyarko E."/>
            <person name="Jarju S."/>
            <person name="Secka A."/>
            <person name="Antonio M."/>
            <person name="Oren A."/>
            <person name="Chaudhuri R.R."/>
            <person name="La Ragione R."/>
            <person name="Hildebrand F."/>
            <person name="Pallen M.J."/>
        </authorList>
    </citation>
    <scope>NUCLEOTIDE SEQUENCE</scope>
    <source>
        <strain evidence="7">G3-8215</strain>
    </source>
</reference>
<dbReference type="Proteomes" id="UP000725002">
    <property type="component" value="Unassembled WGS sequence"/>
</dbReference>
<dbReference type="Pfam" id="PF07291">
    <property type="entry name" value="MauE"/>
    <property type="match status" value="1"/>
</dbReference>
<evidence type="ECO:0000256" key="5">
    <source>
        <dbReference type="SAM" id="Phobius"/>
    </source>
</evidence>
<feature type="transmembrane region" description="Helical" evidence="5">
    <location>
        <begin position="12"/>
        <end position="29"/>
    </location>
</feature>
<feature type="transmembrane region" description="Helical" evidence="5">
    <location>
        <begin position="152"/>
        <end position="174"/>
    </location>
</feature>
<keyword evidence="3 5" id="KW-1133">Transmembrane helix</keyword>
<evidence type="ECO:0000259" key="6">
    <source>
        <dbReference type="Pfam" id="PF07291"/>
    </source>
</evidence>
<evidence type="ECO:0000256" key="4">
    <source>
        <dbReference type="ARBA" id="ARBA00023136"/>
    </source>
</evidence>
<organism evidence="7 8">
    <name type="scientific">Candidatus Cryptobacteroides avicola</name>
    <dbReference type="NCBI Taxonomy" id="2840757"/>
    <lineage>
        <taxon>Bacteria</taxon>
        <taxon>Pseudomonadati</taxon>
        <taxon>Bacteroidota</taxon>
        <taxon>Bacteroidia</taxon>
        <taxon>Bacteroidales</taxon>
        <taxon>Candidatus Cryptobacteroides</taxon>
    </lineage>
</organism>
<feature type="domain" description="Methylamine utilisation protein MauE" evidence="6">
    <location>
        <begin position="11"/>
        <end position="138"/>
    </location>
</feature>